<reference evidence="3 4" key="2">
    <citation type="submission" date="2017-06" db="EMBL/GenBank/DDBJ databases">
        <authorList>
            <person name="Kim H.J."/>
            <person name="Triplett B.A."/>
        </authorList>
    </citation>
    <scope>NUCLEOTIDE SEQUENCE [LARGE SCALE GENOMIC DNA]</scope>
    <source>
        <strain evidence="3 4">BZC3</strain>
    </source>
</reference>
<gene>
    <name evidence="3" type="ORF">CD943_08295</name>
</gene>
<protein>
    <recommendedName>
        <fullName evidence="2">TniQ domain-containing protein</fullName>
    </recommendedName>
</protein>
<proteinExistence type="predicted"/>
<evidence type="ECO:0000313" key="3">
    <source>
        <dbReference type="EMBL" id="ASD26889.1"/>
    </source>
</evidence>
<evidence type="ECO:0000313" key="4">
    <source>
        <dbReference type="Proteomes" id="UP000197024"/>
    </source>
</evidence>
<sequence>MAAGASPGGDAPTADFRPWPFRGRPKPDELLSSWFLRAAEAMEMKPYALGHIAWRSTPPPLTRDIDGIADDRILAILSASTLTPIEQCRATTLASYEGVLFESHQPLGRTTWIMPLGVRARARLSPWLQYCPACLEQAPYFRRLWRVSWATACVEHKLRLLDRCSHCASILAPFRARGFACFNCGAALADGQRLPASEMVLSFQMRQEMILAQGWGELGPSHFPYSVQYFQTIRHVARSLSLGARATTFRTVAAESWGGDPSPYEGEKRDIDVLTATERHRLFDLVSRLLEEWPERFVSTASTAGLWQSWALRDDDRPPFAYASMVAERLATPRYSPSRAEVQSAADYLRRRSSGLTKLALKKLVGDSIHIQPIFDAERQASFLPAFREAPIG</sequence>
<reference evidence="3 4" key="1">
    <citation type="submission" date="2017-06" db="EMBL/GenBank/DDBJ databases">
        <title>Biodegradation of gentamicin by bacterial consortia AMQD4 in synthetic medium and raw gentamicin sewage.</title>
        <authorList>
            <person name="Chang H."/>
            <person name="Feng Y."/>
            <person name="Li Z."/>
            <person name="Xue J."/>
            <person name="Cheng D."/>
        </authorList>
    </citation>
    <scope>NUCLEOTIDE SEQUENCE [LARGE SCALE GENOMIC DNA]</scope>
    <source>
        <strain evidence="3 4">BZC3</strain>
    </source>
</reference>
<accession>A0A1Z3LXI2</accession>
<dbReference type="Pfam" id="PF06527">
    <property type="entry name" value="TniQ"/>
    <property type="match status" value="1"/>
</dbReference>
<dbReference type="AlphaFoldDB" id="A0A1Z3LXI2"/>
<feature type="region of interest" description="Disordered" evidence="1">
    <location>
        <begin position="1"/>
        <end position="21"/>
    </location>
</feature>
<evidence type="ECO:0000259" key="2">
    <source>
        <dbReference type="Pfam" id="PF06527"/>
    </source>
</evidence>
<organism evidence="3 4">
    <name type="scientific">Brevundimonas diminuta</name>
    <name type="common">Pseudomonas diminuta</name>
    <dbReference type="NCBI Taxonomy" id="293"/>
    <lineage>
        <taxon>Bacteria</taxon>
        <taxon>Pseudomonadati</taxon>
        <taxon>Pseudomonadota</taxon>
        <taxon>Alphaproteobacteria</taxon>
        <taxon>Caulobacterales</taxon>
        <taxon>Caulobacteraceae</taxon>
        <taxon>Brevundimonas</taxon>
    </lineage>
</organism>
<dbReference type="RefSeq" id="WP_088410737.1">
    <property type="nucleotide sequence ID" value="NZ_CP021995.1"/>
</dbReference>
<name>A0A1Z3LXI2_BREDI</name>
<dbReference type="Proteomes" id="UP000197024">
    <property type="component" value="Chromosome"/>
</dbReference>
<evidence type="ECO:0000256" key="1">
    <source>
        <dbReference type="SAM" id="MobiDB-lite"/>
    </source>
</evidence>
<dbReference type="EMBL" id="CP021995">
    <property type="protein sequence ID" value="ASD26889.1"/>
    <property type="molecule type" value="Genomic_DNA"/>
</dbReference>
<feature type="domain" description="TniQ" evidence="2">
    <location>
        <begin position="20"/>
        <end position="160"/>
    </location>
</feature>
<dbReference type="InterPro" id="IPR009492">
    <property type="entry name" value="TniQ"/>
</dbReference>